<organism evidence="1 2">
    <name type="scientific">Sedimentitalea todarodis</name>
    <dbReference type="NCBI Taxonomy" id="1631240"/>
    <lineage>
        <taxon>Bacteria</taxon>
        <taxon>Pseudomonadati</taxon>
        <taxon>Pseudomonadota</taxon>
        <taxon>Alphaproteobacteria</taxon>
        <taxon>Rhodobacterales</taxon>
        <taxon>Paracoccaceae</taxon>
        <taxon>Sedimentitalea</taxon>
    </lineage>
</organism>
<keyword evidence="2" id="KW-1185">Reference proteome</keyword>
<dbReference type="Proteomes" id="UP001255416">
    <property type="component" value="Unassembled WGS sequence"/>
</dbReference>
<protein>
    <submittedName>
        <fullName evidence="1">Uncharacterized protein</fullName>
    </submittedName>
</protein>
<evidence type="ECO:0000313" key="2">
    <source>
        <dbReference type="Proteomes" id="UP001255416"/>
    </source>
</evidence>
<dbReference type="EMBL" id="JASMWN010000044">
    <property type="protein sequence ID" value="MDU9007076.1"/>
    <property type="molecule type" value="Genomic_DNA"/>
</dbReference>
<dbReference type="RefSeq" id="WP_316782690.1">
    <property type="nucleotide sequence ID" value="NZ_JASMWN010000044.1"/>
</dbReference>
<evidence type="ECO:0000313" key="1">
    <source>
        <dbReference type="EMBL" id="MDU9007076.1"/>
    </source>
</evidence>
<sequence>MSANTKALSRIWRSAQLYIGFHRDPKGERRKEAKVWPPKNASATIHTDPEEQEAFLVVKSARKDAARDVQIKLHPDKIVLRRDLDVAWKGIVVEDHMVSVQVGGVWVRIMPDGSVSHDMDGDMTYVEADGAVLKKTEFVDAMMSGDGVELSRRTPTTIAAITEEGVVARSRNSAPLTDTD</sequence>
<accession>A0ABU3VLM1</accession>
<reference evidence="2" key="1">
    <citation type="submission" date="2023-05" db="EMBL/GenBank/DDBJ databases">
        <title>Sedimentitalea sp. nov. JM2-8.</title>
        <authorList>
            <person name="Huang J."/>
        </authorList>
    </citation>
    <scope>NUCLEOTIDE SEQUENCE [LARGE SCALE GENOMIC DNA]</scope>
    <source>
        <strain evidence="2">KHS03</strain>
    </source>
</reference>
<gene>
    <name evidence="1" type="ORF">QO231_24965</name>
</gene>
<proteinExistence type="predicted"/>
<comment type="caution">
    <text evidence="1">The sequence shown here is derived from an EMBL/GenBank/DDBJ whole genome shotgun (WGS) entry which is preliminary data.</text>
</comment>
<name>A0ABU3VLM1_9RHOB</name>